<evidence type="ECO:0000313" key="2">
    <source>
        <dbReference type="EMBL" id="MCK7610552.1"/>
    </source>
</evidence>
<dbReference type="CDD" id="cd07302">
    <property type="entry name" value="CHD"/>
    <property type="match status" value="1"/>
</dbReference>
<dbReference type="InterPro" id="IPR029787">
    <property type="entry name" value="Nucleotide_cyclase"/>
</dbReference>
<dbReference type="RefSeq" id="WP_248149208.1">
    <property type="nucleotide sequence ID" value="NZ_JALNMJ010000001.1"/>
</dbReference>
<dbReference type="InterPro" id="IPR050697">
    <property type="entry name" value="Adenylyl/Guanylyl_Cyclase_3/4"/>
</dbReference>
<evidence type="ECO:0000259" key="1">
    <source>
        <dbReference type="PROSITE" id="PS50125"/>
    </source>
</evidence>
<reference evidence="2" key="1">
    <citation type="submission" date="2022-04" db="EMBL/GenBank/DDBJ databases">
        <title>Roseibium sp. CAU 1639 isolated from mud.</title>
        <authorList>
            <person name="Kim W."/>
        </authorList>
    </citation>
    <scope>NUCLEOTIDE SEQUENCE</scope>
    <source>
        <strain evidence="2">CAU 1639</strain>
    </source>
</reference>
<evidence type="ECO:0000313" key="3">
    <source>
        <dbReference type="Proteomes" id="UP001431221"/>
    </source>
</evidence>
<dbReference type="Gene3D" id="3.30.70.1230">
    <property type="entry name" value="Nucleotide cyclase"/>
    <property type="match status" value="1"/>
</dbReference>
<dbReference type="EMBL" id="JALNMJ010000001">
    <property type="protein sequence ID" value="MCK7610552.1"/>
    <property type="molecule type" value="Genomic_DNA"/>
</dbReference>
<dbReference type="Pfam" id="PF00211">
    <property type="entry name" value="Guanylate_cyc"/>
    <property type="match status" value="1"/>
</dbReference>
<accession>A0ABT0GMA3</accession>
<keyword evidence="3" id="KW-1185">Reference proteome</keyword>
<dbReference type="PANTHER" id="PTHR43081:SF11">
    <property type="entry name" value="BLR2264 PROTEIN"/>
    <property type="match status" value="1"/>
</dbReference>
<protein>
    <submittedName>
        <fullName evidence="2">Adenylate/guanylate cyclase domain-containing protein</fullName>
    </submittedName>
</protein>
<dbReference type="InterPro" id="IPR001054">
    <property type="entry name" value="A/G_cyclase"/>
</dbReference>
<gene>
    <name evidence="2" type="ORF">M0H32_00145</name>
</gene>
<feature type="domain" description="Guanylate cyclase" evidence="1">
    <location>
        <begin position="241"/>
        <end position="379"/>
    </location>
</feature>
<dbReference type="PANTHER" id="PTHR43081">
    <property type="entry name" value="ADENYLATE CYCLASE, TERMINAL-DIFFERENTIATION SPECIFIC-RELATED"/>
    <property type="match status" value="1"/>
</dbReference>
<sequence length="427" mass="46695">MTRPALDPAPRSYPDHVHLINRSCRGPSCAPSEQTLDDIHDWLLHDATRIDNVMLMFEEFMWRCQATDLSVDRCTLHIGTLHPRVIGFSWFWNSEDQICDEIAADAGAVTADAFTRNPLYNVIIEGKMIILDLETEEGRQSAPLMQELADQGYTAYVALPLSASGDTFNAMTFATKRPGGFPGREKERIRDLIDLLALHVERHVLQRIARNVADTYLGPIAGQRVLKGEIKRGDGEAIDAIVFMSDMRGFTQLADRLSGPEVTAILNAYFDRISDAVLGHGGDILKFMGDGILAVFDQKALGEGAAANAAVKAARAALAAIETLNQSPPDALPDPALWHPLKIGIGLHRGEVFFGNVGGEERLDFTVIGRAVNETSRVESLCKPLERDLLLTEPVRNALTGDLRINLNAMGEHALRGVGKPVAIFSA</sequence>
<dbReference type="PROSITE" id="PS50125">
    <property type="entry name" value="GUANYLATE_CYCLASE_2"/>
    <property type="match status" value="1"/>
</dbReference>
<comment type="caution">
    <text evidence="2">The sequence shown here is derived from an EMBL/GenBank/DDBJ whole genome shotgun (WGS) entry which is preliminary data.</text>
</comment>
<organism evidence="2 3">
    <name type="scientific">Roseibium sediminicola</name>
    <dbReference type="NCBI Taxonomy" id="2933272"/>
    <lineage>
        <taxon>Bacteria</taxon>
        <taxon>Pseudomonadati</taxon>
        <taxon>Pseudomonadota</taxon>
        <taxon>Alphaproteobacteria</taxon>
        <taxon>Hyphomicrobiales</taxon>
        <taxon>Stappiaceae</taxon>
        <taxon>Roseibium</taxon>
    </lineage>
</organism>
<dbReference type="Proteomes" id="UP001431221">
    <property type="component" value="Unassembled WGS sequence"/>
</dbReference>
<proteinExistence type="predicted"/>
<dbReference type="SMART" id="SM00044">
    <property type="entry name" value="CYCc"/>
    <property type="match status" value="1"/>
</dbReference>
<name>A0ABT0GMA3_9HYPH</name>
<dbReference type="SUPFAM" id="SSF55073">
    <property type="entry name" value="Nucleotide cyclase"/>
    <property type="match status" value="1"/>
</dbReference>